<evidence type="ECO:0000313" key="5">
    <source>
        <dbReference type="Proteomes" id="UP000682266"/>
    </source>
</evidence>
<feature type="domain" description="Toxin co-regulated pilus biosynthesis protein Q C-terminal" evidence="3">
    <location>
        <begin position="74"/>
        <end position="153"/>
    </location>
</feature>
<feature type="compositionally biased region" description="Low complexity" evidence="1">
    <location>
        <begin position="46"/>
        <end position="61"/>
    </location>
</feature>
<organism evidence="4 5">
    <name type="scientific">Burkholderia ambifaria</name>
    <dbReference type="NCBI Taxonomy" id="152480"/>
    <lineage>
        <taxon>Bacteria</taxon>
        <taxon>Pseudomonadati</taxon>
        <taxon>Pseudomonadota</taxon>
        <taxon>Betaproteobacteria</taxon>
        <taxon>Burkholderiales</taxon>
        <taxon>Burkholderiaceae</taxon>
        <taxon>Burkholderia</taxon>
        <taxon>Burkholderia cepacia complex</taxon>
    </lineage>
</organism>
<evidence type="ECO:0000256" key="1">
    <source>
        <dbReference type="SAM" id="MobiDB-lite"/>
    </source>
</evidence>
<sequence length="157" mass="16520">MRAVLTRMVLLSALGAAWSLGACAADVALPDPHAASDAPGMPAAVPDPQADALPSSASAPDAAHDPRPERDMRRTWRIELSDRTMRAALARWAHIAGWQLVWEAPGDFAIDAQASVDGTFDDALRSVVGALAHSNAPIQAILYRGNKVLRIVPKGAG</sequence>
<name>A0AA41E964_9BURK</name>
<comment type="caution">
    <text evidence="4">The sequence shown here is derived from an EMBL/GenBank/DDBJ whole genome shotgun (WGS) entry which is preliminary data.</text>
</comment>
<feature type="signal peptide" evidence="2">
    <location>
        <begin position="1"/>
        <end position="24"/>
    </location>
</feature>
<evidence type="ECO:0000313" key="4">
    <source>
        <dbReference type="EMBL" id="MBR8130755.1"/>
    </source>
</evidence>
<gene>
    <name evidence="4" type="ORF">KDW93_17585</name>
</gene>
<dbReference type="Proteomes" id="UP000682266">
    <property type="component" value="Unassembled WGS sequence"/>
</dbReference>
<dbReference type="PROSITE" id="PS51257">
    <property type="entry name" value="PROKAR_LIPOPROTEIN"/>
    <property type="match status" value="1"/>
</dbReference>
<reference evidence="4" key="1">
    <citation type="submission" date="2021-04" db="EMBL/GenBank/DDBJ databases">
        <title>A collection of bacterial strains from the Burkholderia cepacia Research Laboratory and Repository.</title>
        <authorList>
            <person name="Lipuma J."/>
            <person name="Spilker T."/>
        </authorList>
    </citation>
    <scope>NUCLEOTIDE SEQUENCE</scope>
    <source>
        <strain evidence="4">AU36012</strain>
    </source>
</reference>
<dbReference type="EMBL" id="JAGSVG010000015">
    <property type="protein sequence ID" value="MBR8130755.1"/>
    <property type="molecule type" value="Genomic_DNA"/>
</dbReference>
<dbReference type="AlphaFoldDB" id="A0AA41E964"/>
<dbReference type="Gene3D" id="3.55.50.70">
    <property type="match status" value="1"/>
</dbReference>
<dbReference type="Pfam" id="PF10671">
    <property type="entry name" value="TcpQ"/>
    <property type="match status" value="1"/>
</dbReference>
<evidence type="ECO:0000259" key="3">
    <source>
        <dbReference type="Pfam" id="PF10671"/>
    </source>
</evidence>
<feature type="chain" id="PRO_5041324330" evidence="2">
    <location>
        <begin position="25"/>
        <end position="157"/>
    </location>
</feature>
<accession>A0AA41E964</accession>
<evidence type="ECO:0000256" key="2">
    <source>
        <dbReference type="SAM" id="SignalP"/>
    </source>
</evidence>
<dbReference type="InterPro" id="IPR018927">
    <property type="entry name" value="Pilus_synth_Q_C"/>
</dbReference>
<protein>
    <submittedName>
        <fullName evidence="4">Toxin co-regulated pilus biosynthesis Q family protein</fullName>
    </submittedName>
</protein>
<proteinExistence type="predicted"/>
<feature type="compositionally biased region" description="Basic and acidic residues" evidence="1">
    <location>
        <begin position="62"/>
        <end position="71"/>
    </location>
</feature>
<feature type="region of interest" description="Disordered" evidence="1">
    <location>
        <begin position="36"/>
        <end position="71"/>
    </location>
</feature>
<keyword evidence="2" id="KW-0732">Signal</keyword>